<evidence type="ECO:0000256" key="3">
    <source>
        <dbReference type="ARBA" id="ARBA00020392"/>
    </source>
</evidence>
<dbReference type="PRINTS" id="PR01004">
    <property type="entry name" value="FLGFLIJ"/>
</dbReference>
<dbReference type="InterPro" id="IPR012823">
    <property type="entry name" value="Flagell_FliJ"/>
</dbReference>
<dbReference type="GO" id="GO:0003774">
    <property type="term" value="F:cytoskeletal motor activity"/>
    <property type="evidence" value="ECO:0007669"/>
    <property type="project" value="InterPro"/>
</dbReference>
<dbReference type="PANTHER" id="PTHR38786">
    <property type="entry name" value="FLAGELLAR FLIJ PROTEIN"/>
    <property type="match status" value="1"/>
</dbReference>
<keyword evidence="13" id="KW-1185">Reference proteome</keyword>
<keyword evidence="6" id="KW-0145">Chemotaxis</keyword>
<dbReference type="Pfam" id="PF02050">
    <property type="entry name" value="FliJ"/>
    <property type="match status" value="1"/>
</dbReference>
<keyword evidence="9" id="KW-0472">Membrane</keyword>
<evidence type="ECO:0000256" key="5">
    <source>
        <dbReference type="ARBA" id="ARBA00022475"/>
    </source>
</evidence>
<keyword evidence="12" id="KW-0282">Flagellum</keyword>
<dbReference type="GO" id="GO:0015031">
    <property type="term" value="P:protein transport"/>
    <property type="evidence" value="ECO:0007669"/>
    <property type="project" value="UniProtKB-KW"/>
</dbReference>
<keyword evidence="5" id="KW-1003">Cell membrane</keyword>
<dbReference type="InterPro" id="IPR053716">
    <property type="entry name" value="Flag_assembly_chemotaxis_eff"/>
</dbReference>
<evidence type="ECO:0000256" key="6">
    <source>
        <dbReference type="ARBA" id="ARBA00022500"/>
    </source>
</evidence>
<organism evidence="12 13">
    <name type="scientific">Undibacterium baiyunense</name>
    <dbReference type="NCBI Taxonomy" id="2828731"/>
    <lineage>
        <taxon>Bacteria</taxon>
        <taxon>Pseudomonadati</taxon>
        <taxon>Pseudomonadota</taxon>
        <taxon>Betaproteobacteria</taxon>
        <taxon>Burkholderiales</taxon>
        <taxon>Oxalobacteraceae</taxon>
        <taxon>Undibacterium</taxon>
    </lineage>
</organism>
<keyword evidence="12" id="KW-0966">Cell projection</keyword>
<evidence type="ECO:0000256" key="9">
    <source>
        <dbReference type="ARBA" id="ARBA00023136"/>
    </source>
</evidence>
<evidence type="ECO:0000256" key="4">
    <source>
        <dbReference type="ARBA" id="ARBA00022448"/>
    </source>
</evidence>
<evidence type="ECO:0000256" key="1">
    <source>
        <dbReference type="ARBA" id="ARBA00004413"/>
    </source>
</evidence>
<comment type="subcellular location">
    <subcellularLocation>
        <location evidence="1">Cell membrane</location>
        <topology evidence="1">Peripheral membrane protein</topology>
        <orientation evidence="1">Cytoplasmic side</orientation>
    </subcellularLocation>
</comment>
<proteinExistence type="inferred from homology"/>
<dbReference type="InterPro" id="IPR052570">
    <property type="entry name" value="FliJ"/>
</dbReference>
<dbReference type="Proteomes" id="UP000680158">
    <property type="component" value="Unassembled WGS sequence"/>
</dbReference>
<accession>A0A941DH97</accession>
<comment type="caution">
    <text evidence="12">The sequence shown here is derived from an EMBL/GenBank/DDBJ whole genome shotgun (WGS) entry which is preliminary data.</text>
</comment>
<dbReference type="GO" id="GO:0006935">
    <property type="term" value="P:chemotaxis"/>
    <property type="evidence" value="ECO:0007669"/>
    <property type="project" value="UniProtKB-KW"/>
</dbReference>
<reference evidence="12 13" key="1">
    <citation type="submission" date="2021-04" db="EMBL/GenBank/DDBJ databases">
        <title>novel species isolated from subtropical streams in China.</title>
        <authorList>
            <person name="Lu H."/>
        </authorList>
    </citation>
    <scope>NUCLEOTIDE SEQUENCE [LARGE SCALE GENOMIC DNA]</scope>
    <source>
        <strain evidence="12 13">BYS107W</strain>
    </source>
</reference>
<name>A0A941DH97_9BURK</name>
<evidence type="ECO:0000256" key="11">
    <source>
        <dbReference type="SAM" id="Coils"/>
    </source>
</evidence>
<sequence length="145" mass="16921">MANSALSTLIELAENEVENAAKNLGRMIKARDDANEQLNLLNQYRSDYELRFQSNAKQGLNVTQFTNFQAFIVKLDQAVDGQKKLIQDAEYRIEIAKKNWQECEKKRLSYKTLIDRNAASELKKENKRDQKQTDERATRALFYKK</sequence>
<comment type="similarity">
    <text evidence="2">Belongs to the FliJ family.</text>
</comment>
<dbReference type="AlphaFoldDB" id="A0A941DH97"/>
<keyword evidence="4" id="KW-0813">Transport</keyword>
<dbReference type="GO" id="GO:0044781">
    <property type="term" value="P:bacterial-type flagellum organization"/>
    <property type="evidence" value="ECO:0007669"/>
    <property type="project" value="UniProtKB-KW"/>
</dbReference>
<keyword evidence="10" id="KW-1006">Bacterial flagellum protein export</keyword>
<evidence type="ECO:0000313" key="12">
    <source>
        <dbReference type="EMBL" id="MBR7748061.1"/>
    </source>
</evidence>
<keyword evidence="7" id="KW-1005">Bacterial flagellum biogenesis</keyword>
<dbReference type="EMBL" id="JAGSPM010000011">
    <property type="protein sequence ID" value="MBR7748061.1"/>
    <property type="molecule type" value="Genomic_DNA"/>
</dbReference>
<keyword evidence="11" id="KW-0175">Coiled coil</keyword>
<evidence type="ECO:0000256" key="7">
    <source>
        <dbReference type="ARBA" id="ARBA00022795"/>
    </source>
</evidence>
<dbReference type="Gene3D" id="1.10.287.1700">
    <property type="match status" value="1"/>
</dbReference>
<dbReference type="PIRSF" id="PIRSF019404">
    <property type="entry name" value="FliJ"/>
    <property type="match status" value="1"/>
</dbReference>
<evidence type="ECO:0000256" key="2">
    <source>
        <dbReference type="ARBA" id="ARBA00010004"/>
    </source>
</evidence>
<evidence type="ECO:0000256" key="10">
    <source>
        <dbReference type="ARBA" id="ARBA00023225"/>
    </source>
</evidence>
<protein>
    <recommendedName>
        <fullName evidence="3">Flagellar FliJ protein</fullName>
    </recommendedName>
</protein>
<dbReference type="NCBIfam" id="TIGR02473">
    <property type="entry name" value="flagell_FliJ"/>
    <property type="match status" value="1"/>
</dbReference>
<gene>
    <name evidence="12" type="primary">fliJ</name>
    <name evidence="12" type="ORF">KDM92_15855</name>
</gene>
<feature type="coiled-coil region" evidence="11">
    <location>
        <begin position="3"/>
        <end position="37"/>
    </location>
</feature>
<dbReference type="GO" id="GO:0071973">
    <property type="term" value="P:bacterial-type flagellum-dependent cell motility"/>
    <property type="evidence" value="ECO:0007669"/>
    <property type="project" value="InterPro"/>
</dbReference>
<dbReference type="GO" id="GO:0009288">
    <property type="term" value="C:bacterial-type flagellum"/>
    <property type="evidence" value="ECO:0007669"/>
    <property type="project" value="InterPro"/>
</dbReference>
<dbReference type="PANTHER" id="PTHR38786:SF1">
    <property type="entry name" value="FLAGELLAR FLIJ PROTEIN"/>
    <property type="match status" value="1"/>
</dbReference>
<keyword evidence="8" id="KW-0653">Protein transport</keyword>
<keyword evidence="12" id="KW-0969">Cilium</keyword>
<dbReference type="RefSeq" id="WP_189346662.1">
    <property type="nucleotide sequence ID" value="NZ_JAGSPM010000011.1"/>
</dbReference>
<evidence type="ECO:0000313" key="13">
    <source>
        <dbReference type="Proteomes" id="UP000680158"/>
    </source>
</evidence>
<evidence type="ECO:0000256" key="8">
    <source>
        <dbReference type="ARBA" id="ARBA00022927"/>
    </source>
</evidence>
<dbReference type="InterPro" id="IPR018006">
    <property type="entry name" value="Flag_FliJ_proteobac"/>
</dbReference>
<dbReference type="GO" id="GO:0005886">
    <property type="term" value="C:plasma membrane"/>
    <property type="evidence" value="ECO:0007669"/>
    <property type="project" value="UniProtKB-SubCell"/>
</dbReference>